<feature type="region of interest" description="Disordered" evidence="1">
    <location>
        <begin position="1"/>
        <end position="38"/>
    </location>
</feature>
<name>A0A4Z2H4K1_9TELE</name>
<dbReference type="EMBL" id="SRLO01000349">
    <property type="protein sequence ID" value="TNN59744.1"/>
    <property type="molecule type" value="Genomic_DNA"/>
</dbReference>
<gene>
    <name evidence="2" type="ORF">EYF80_030017</name>
</gene>
<comment type="caution">
    <text evidence="2">The sequence shown here is derived from an EMBL/GenBank/DDBJ whole genome shotgun (WGS) entry which is preliminary data.</text>
</comment>
<keyword evidence="3" id="KW-1185">Reference proteome</keyword>
<organism evidence="2 3">
    <name type="scientific">Liparis tanakae</name>
    <name type="common">Tanaka's snailfish</name>
    <dbReference type="NCBI Taxonomy" id="230148"/>
    <lineage>
        <taxon>Eukaryota</taxon>
        <taxon>Metazoa</taxon>
        <taxon>Chordata</taxon>
        <taxon>Craniata</taxon>
        <taxon>Vertebrata</taxon>
        <taxon>Euteleostomi</taxon>
        <taxon>Actinopterygii</taxon>
        <taxon>Neopterygii</taxon>
        <taxon>Teleostei</taxon>
        <taxon>Neoteleostei</taxon>
        <taxon>Acanthomorphata</taxon>
        <taxon>Eupercaria</taxon>
        <taxon>Perciformes</taxon>
        <taxon>Cottioidei</taxon>
        <taxon>Cottales</taxon>
        <taxon>Liparidae</taxon>
        <taxon>Liparis</taxon>
    </lineage>
</organism>
<sequence>MPLEAELESAHTPRMLGGWRPRAPGPNREAGQGMMQQHFSSAVTLQERTALQTHRALGQMVTDRVLLSLHPSCSPTETGTAPSPTALSPPAFTAAAKMAESEADLGPLHLSEPTFRHIPGIPQTKREAEEHDHTSDTEARIHLHMTSALRLAEALRLEILWDVLALVIHHSGEEEELMLSRVPSLTVPHARWDFHSVIDCQRPLQDGSSHDCSLTTDGEAMVHSHQEVTSRVSLREVLRNVHREGGEAEVQRDASLAGLRVLVEGSRGGGAAQRSGKRCLPAVDMPEHPDVKI</sequence>
<evidence type="ECO:0000313" key="2">
    <source>
        <dbReference type="EMBL" id="TNN59744.1"/>
    </source>
</evidence>
<dbReference type="AlphaFoldDB" id="A0A4Z2H4K1"/>
<feature type="region of interest" description="Disordered" evidence="1">
    <location>
        <begin position="267"/>
        <end position="293"/>
    </location>
</feature>
<dbReference type="Proteomes" id="UP000314294">
    <property type="component" value="Unassembled WGS sequence"/>
</dbReference>
<protein>
    <submittedName>
        <fullName evidence="2">Uncharacterized protein</fullName>
    </submittedName>
</protein>
<accession>A0A4Z2H4K1</accession>
<evidence type="ECO:0000256" key="1">
    <source>
        <dbReference type="SAM" id="MobiDB-lite"/>
    </source>
</evidence>
<evidence type="ECO:0000313" key="3">
    <source>
        <dbReference type="Proteomes" id="UP000314294"/>
    </source>
</evidence>
<proteinExistence type="predicted"/>
<reference evidence="2 3" key="1">
    <citation type="submission" date="2019-03" db="EMBL/GenBank/DDBJ databases">
        <title>First draft genome of Liparis tanakae, snailfish: a comprehensive survey of snailfish specific genes.</title>
        <authorList>
            <person name="Kim W."/>
            <person name="Song I."/>
            <person name="Jeong J.-H."/>
            <person name="Kim D."/>
            <person name="Kim S."/>
            <person name="Ryu S."/>
            <person name="Song J.Y."/>
            <person name="Lee S.K."/>
        </authorList>
    </citation>
    <scope>NUCLEOTIDE SEQUENCE [LARGE SCALE GENOMIC DNA]</scope>
    <source>
        <tissue evidence="2">Muscle</tissue>
    </source>
</reference>